<dbReference type="EMBL" id="BAAARN010000001">
    <property type="protein sequence ID" value="GAA2734418.1"/>
    <property type="molecule type" value="Genomic_DNA"/>
</dbReference>
<dbReference type="InterPro" id="IPR013148">
    <property type="entry name" value="Glyco_hydro_32_N"/>
</dbReference>
<evidence type="ECO:0000256" key="2">
    <source>
        <dbReference type="ARBA" id="ARBA00012758"/>
    </source>
</evidence>
<proteinExistence type="inferred from homology"/>
<evidence type="ECO:0000256" key="4">
    <source>
        <dbReference type="ARBA" id="ARBA00023295"/>
    </source>
</evidence>
<dbReference type="Gene3D" id="2.115.10.20">
    <property type="entry name" value="Glycosyl hydrolase domain, family 43"/>
    <property type="match status" value="1"/>
</dbReference>
<dbReference type="PANTHER" id="PTHR43101">
    <property type="entry name" value="BETA-FRUCTOSIDASE"/>
    <property type="match status" value="1"/>
</dbReference>
<dbReference type="SUPFAM" id="SSF75005">
    <property type="entry name" value="Arabinanase/levansucrase/invertase"/>
    <property type="match status" value="1"/>
</dbReference>
<dbReference type="SMART" id="SM00640">
    <property type="entry name" value="Glyco_32"/>
    <property type="match status" value="1"/>
</dbReference>
<gene>
    <name evidence="6" type="ORF">GCM10009867_14510</name>
</gene>
<feature type="domain" description="Glycosyl hydrolase family 32 N-terminal" evidence="5">
    <location>
        <begin position="19"/>
        <end position="241"/>
    </location>
</feature>
<evidence type="ECO:0000256" key="1">
    <source>
        <dbReference type="ARBA" id="ARBA00009902"/>
    </source>
</evidence>
<name>A0ABN3UL97_9MICO</name>
<dbReference type="Proteomes" id="UP001501326">
    <property type="component" value="Unassembled WGS sequence"/>
</dbReference>
<accession>A0ABN3UL97</accession>
<organism evidence="6 7">
    <name type="scientific">Pedococcus aerophilus</name>
    <dbReference type="NCBI Taxonomy" id="436356"/>
    <lineage>
        <taxon>Bacteria</taxon>
        <taxon>Bacillati</taxon>
        <taxon>Actinomycetota</taxon>
        <taxon>Actinomycetes</taxon>
        <taxon>Micrococcales</taxon>
        <taxon>Intrasporangiaceae</taxon>
        <taxon>Pedococcus</taxon>
    </lineage>
</organism>
<comment type="similarity">
    <text evidence="1">Belongs to the glycosyl hydrolase 32 family.</text>
</comment>
<dbReference type="InterPro" id="IPR023296">
    <property type="entry name" value="Glyco_hydro_beta-prop_sf"/>
</dbReference>
<evidence type="ECO:0000256" key="3">
    <source>
        <dbReference type="ARBA" id="ARBA00022801"/>
    </source>
</evidence>
<keyword evidence="3" id="KW-0378">Hydrolase</keyword>
<keyword evidence="4" id="KW-0326">Glycosidase</keyword>
<sequence length="348" mass="38509">MLRLEDHWVWDSWIADDGDLYHLFFLMAPRSLVDPGTRHTAATVGHATSRDLVTWDYLGECFGPAETGFDDLAIWTGSVVRDGDRWRMFYTAVSTSGHHVYDQRVGSAVSDDLHHWSRVSSEPAVRVDGRWYKNLANTPAPTEGPDLEGSSETWRDPLVFADADGDGWHLLLAARARDAARNDDGVVAHATSPDLEHWTLQPPLCEPGAGFGQLEVLQDKQIDGRWVLVFTCHPQEMTAERKARTGEYCTWSVPGEGPLGPWDIDAAQPFEAEPHLFAAPLVQRRDGSWALVGFRNVEPEGFDGFEIIDPIPVTLDADGYLVATDDYAPHPSSYARLATAEKTAGESA</sequence>
<dbReference type="InterPro" id="IPR051214">
    <property type="entry name" value="GH32_Enzymes"/>
</dbReference>
<dbReference type="InterPro" id="IPR001362">
    <property type="entry name" value="Glyco_hydro_32"/>
</dbReference>
<dbReference type="Pfam" id="PF00251">
    <property type="entry name" value="Glyco_hydro_32N"/>
    <property type="match status" value="1"/>
</dbReference>
<protein>
    <recommendedName>
        <fullName evidence="2">beta-fructofuranosidase</fullName>
        <ecNumber evidence="2">3.2.1.26</ecNumber>
    </recommendedName>
</protein>
<evidence type="ECO:0000313" key="7">
    <source>
        <dbReference type="Proteomes" id="UP001501326"/>
    </source>
</evidence>
<dbReference type="EC" id="3.2.1.26" evidence="2"/>
<keyword evidence="7" id="KW-1185">Reference proteome</keyword>
<evidence type="ECO:0000313" key="6">
    <source>
        <dbReference type="EMBL" id="GAA2734418.1"/>
    </source>
</evidence>
<reference evidence="7" key="1">
    <citation type="journal article" date="2019" name="Int. J. Syst. Evol. Microbiol.">
        <title>The Global Catalogue of Microorganisms (GCM) 10K type strain sequencing project: providing services to taxonomists for standard genome sequencing and annotation.</title>
        <authorList>
            <consortium name="The Broad Institute Genomics Platform"/>
            <consortium name="The Broad Institute Genome Sequencing Center for Infectious Disease"/>
            <person name="Wu L."/>
            <person name="Ma J."/>
        </authorList>
    </citation>
    <scope>NUCLEOTIDE SEQUENCE [LARGE SCALE GENOMIC DNA]</scope>
    <source>
        <strain evidence="7">JCM 16378</strain>
    </source>
</reference>
<dbReference type="PANTHER" id="PTHR43101:SF1">
    <property type="entry name" value="BETA-FRUCTOSIDASE"/>
    <property type="match status" value="1"/>
</dbReference>
<comment type="caution">
    <text evidence="6">The sequence shown here is derived from an EMBL/GenBank/DDBJ whole genome shotgun (WGS) entry which is preliminary data.</text>
</comment>
<evidence type="ECO:0000259" key="5">
    <source>
        <dbReference type="Pfam" id="PF00251"/>
    </source>
</evidence>
<dbReference type="RefSeq" id="WP_344191642.1">
    <property type="nucleotide sequence ID" value="NZ_BAAARN010000001.1"/>
</dbReference>
<dbReference type="CDD" id="cd18609">
    <property type="entry name" value="GH32-like"/>
    <property type="match status" value="1"/>
</dbReference>